<comment type="caution">
    <text evidence="2">The sequence shown here is derived from an EMBL/GenBank/DDBJ whole genome shotgun (WGS) entry which is preliminary data.</text>
</comment>
<feature type="region of interest" description="Disordered" evidence="1">
    <location>
        <begin position="1"/>
        <end position="113"/>
    </location>
</feature>
<feature type="compositionally biased region" description="Low complexity" evidence="1">
    <location>
        <begin position="1"/>
        <end position="12"/>
    </location>
</feature>
<accession>A0A3L6DQ32</accession>
<dbReference type="AlphaFoldDB" id="A0A3L6DQ32"/>
<gene>
    <name evidence="2" type="ORF">Zm00014a_011002</name>
</gene>
<proteinExistence type="predicted"/>
<feature type="compositionally biased region" description="Polar residues" evidence="1">
    <location>
        <begin position="13"/>
        <end position="23"/>
    </location>
</feature>
<dbReference type="Proteomes" id="UP000251960">
    <property type="component" value="Chromosome 8"/>
</dbReference>
<dbReference type="EMBL" id="NCVQ01000009">
    <property type="protein sequence ID" value="PWZ09681.1"/>
    <property type="molecule type" value="Genomic_DNA"/>
</dbReference>
<feature type="compositionally biased region" description="Low complexity" evidence="1">
    <location>
        <begin position="79"/>
        <end position="107"/>
    </location>
</feature>
<organism evidence="2">
    <name type="scientific">Zea mays</name>
    <name type="common">Maize</name>
    <dbReference type="NCBI Taxonomy" id="4577"/>
    <lineage>
        <taxon>Eukaryota</taxon>
        <taxon>Viridiplantae</taxon>
        <taxon>Streptophyta</taxon>
        <taxon>Embryophyta</taxon>
        <taxon>Tracheophyta</taxon>
        <taxon>Spermatophyta</taxon>
        <taxon>Magnoliopsida</taxon>
        <taxon>Liliopsida</taxon>
        <taxon>Poales</taxon>
        <taxon>Poaceae</taxon>
        <taxon>PACMAD clade</taxon>
        <taxon>Panicoideae</taxon>
        <taxon>Andropogonodae</taxon>
        <taxon>Andropogoneae</taxon>
        <taxon>Tripsacinae</taxon>
        <taxon>Zea</taxon>
    </lineage>
</organism>
<protein>
    <submittedName>
        <fullName evidence="2">Uncharacterized protein</fullName>
    </submittedName>
</protein>
<evidence type="ECO:0000313" key="2">
    <source>
        <dbReference type="EMBL" id="PWZ09681.1"/>
    </source>
</evidence>
<sequence length="167" mass="18438">MRSKSSPPSQSSMTRCTAPSSSHASRRDTMLGLLGRCRMMATSRRTSSTSTGVRSFRLEMDLQASSSRVPRSMHRYVTPNSPRPSSRSSAYFSSIPPAPTSHPSSPSTDRRFFSPEPGPPFRACWWGFFFPPAEAGKCDDLTSSRAAAAGERQQFPMAAARDWEWGH</sequence>
<name>A0A3L6DQ32_MAIZE</name>
<evidence type="ECO:0000256" key="1">
    <source>
        <dbReference type="SAM" id="MobiDB-lite"/>
    </source>
</evidence>
<feature type="compositionally biased region" description="Low complexity" evidence="1">
    <location>
        <begin position="42"/>
        <end position="51"/>
    </location>
</feature>
<reference evidence="2" key="1">
    <citation type="journal article" date="2018" name="Nat. Genet.">
        <title>Extensive intraspecific gene order and gene structural variations between Mo17 and other maize genomes.</title>
        <authorList>
            <person name="Sun S."/>
            <person name="Zhou Y."/>
            <person name="Chen J."/>
            <person name="Shi J."/>
            <person name="Zhao H."/>
            <person name="Zhao H."/>
            <person name="Song W."/>
            <person name="Zhang M."/>
            <person name="Cui Y."/>
            <person name="Dong X."/>
            <person name="Liu H."/>
            <person name="Ma X."/>
            <person name="Jiao Y."/>
            <person name="Wang B."/>
            <person name="Wei X."/>
            <person name="Stein J.C."/>
            <person name="Glaubitz J.C."/>
            <person name="Lu F."/>
            <person name="Yu G."/>
            <person name="Liang C."/>
            <person name="Fengler K."/>
            <person name="Li B."/>
            <person name="Rafalski A."/>
            <person name="Schnable P.S."/>
            <person name="Ware D.H."/>
            <person name="Buckler E.S."/>
            <person name="Lai J."/>
        </authorList>
    </citation>
    <scope>NUCLEOTIDE SEQUENCE [LARGE SCALE GENOMIC DNA]</scope>
    <source>
        <tissue evidence="2">Seedling</tissue>
    </source>
</reference>